<keyword evidence="2" id="KW-1185">Reference proteome</keyword>
<sequence length="204" mass="23685">MLEELTDEELIKCYREKNPDAIEVLIQRYKNYIRKRIKNSYIVGTEIEDLVQEGTIGLFKAICEYDPDREADFKNFANICITSHMNTAFKTATRKKHMPLNNSISLDQQIVNQEDENITLMDIIKKDAGLTPEELVISQENLERLIEYMKSVLSKFELDVAILHIKGKSYHEIALLMKKTPKSIDNALQRIKRKLIEVKIGKVI</sequence>
<evidence type="ECO:0000313" key="2">
    <source>
        <dbReference type="Proteomes" id="UP000188605"/>
    </source>
</evidence>
<proteinExistence type="predicted"/>
<gene>
    <name evidence="1" type="ORF">AN396_04605</name>
</gene>
<comment type="caution">
    <text evidence="1">The sequence shown here is derived from an EMBL/GenBank/DDBJ whole genome shotgun (WGS) entry which is preliminary data.</text>
</comment>
<reference evidence="1" key="1">
    <citation type="submission" date="2016-08" db="EMBL/GenBank/DDBJ databases">
        <authorList>
            <person name="Ngugi D.K."/>
            <person name="Miyake S."/>
            <person name="Stingl U."/>
        </authorList>
    </citation>
    <scope>NUCLEOTIDE SEQUENCE</scope>
    <source>
        <strain evidence="1">SCG-B11WGA-EpuloA1</strain>
    </source>
</reference>
<accession>A0ACC8XDQ8</accession>
<name>A0ACC8XDQ8_9FIRM</name>
<organism evidence="1 2">
    <name type="scientific">Candidatus Epulonipiscium fishelsonii</name>
    <dbReference type="NCBI Taxonomy" id="77094"/>
    <lineage>
        <taxon>Bacteria</taxon>
        <taxon>Bacillati</taxon>
        <taxon>Bacillota</taxon>
        <taxon>Clostridia</taxon>
        <taxon>Lachnospirales</taxon>
        <taxon>Lachnospiraceae</taxon>
        <taxon>Candidatus Epulonipiscium</taxon>
    </lineage>
</organism>
<dbReference type="Proteomes" id="UP000188605">
    <property type="component" value="Unassembled WGS sequence"/>
</dbReference>
<protein>
    <submittedName>
        <fullName evidence="1">Uncharacterized protein</fullName>
    </submittedName>
</protein>
<dbReference type="EMBL" id="LJDB01000043">
    <property type="protein sequence ID" value="ONI41042.1"/>
    <property type="molecule type" value="Genomic_DNA"/>
</dbReference>
<evidence type="ECO:0000313" key="1">
    <source>
        <dbReference type="EMBL" id="ONI41042.1"/>
    </source>
</evidence>